<dbReference type="InParanoid" id="A0A0C3H7R7"/>
<sequence>MDSSNSESAPLPGIEHPFQAIDPDQFKFVYEPLPTASSIRLVHLVSSVGNDSLIHLSMRVVDLDNEPQYDAISYTWGPPISLFPSEEERDGLQDQQLPVICDGQILNIRQNLFDFLRAWKVMLRAASDGNDERTASAREAGLLPPNELWIDAICINQKDKDEKGAQVSMMGRIYSQTQKLIVWLGPEDTFTRPALQIIFKMQGISQLQARACRTMSDEDSCKALGLPPITSSTWWSVFAFFHRSWFRRVWVMQELAFAPQIQVQCGLLTFSWGTLSRAASILYESRLGNSMDTWAWWELDGLKLNEPLFLEDPLTPIITTEKRLESDRNLFSTLRGRDVGSSFPNVLRLEKIRFGDGSRLGDKAYSVQLGTNIIPSIPILDMFDSTRRSESSDPRDKIYAILDIAKRDVHDTDLVSPHRRPLIPNYHLETAEVYLEAAWYTLLSSNDLKLLSRANLCLEGEDSGPRPPSLPTWVPDWSLSLNETPMWALKPFIEDNWSASRNEFWVPPDESSLYRRILIVQGSLVDVVAEVVDSESFSLSKSGAVAGGLPAAYPWALEAATPPGDVLWRTLIANYDENNYPASEDLKAAFYSRWMEENKKACREYYNEEGLSDPEKEAEWYRFVDYTPTLFPHEGKRFEETELMEIEGDGCHESVTDSPQPNGKKPYQKDYPQTERNLVAQEKFPPQIEQPSFNNTHREYENQERMTKISAVLSEFGHSNQALSQFDIMMEQLFKSAGISPPSSDEANTADGKVEGKEIEDYQENNVHENQALAQGPKVPSPSSIWELEFQRLSLLFSSTRRIFRTHENYLGNGPKSARPGDQVWILAGAKIPFVLRPQENGKYVVVGDAYVHGIMHGEAFEKQGFEFVNIQLE</sequence>
<dbReference type="STRING" id="913774.A0A0C3H7R7"/>
<protein>
    <recommendedName>
        <fullName evidence="1">Heterokaryon incompatibility domain-containing protein</fullName>
    </recommendedName>
</protein>
<dbReference type="HOGENOM" id="CLU_004184_7_0_1"/>
<dbReference type="AlphaFoldDB" id="A0A0C3H7R7"/>
<dbReference type="PANTHER" id="PTHR24148">
    <property type="entry name" value="ANKYRIN REPEAT DOMAIN-CONTAINING PROTEIN 39 HOMOLOG-RELATED"/>
    <property type="match status" value="1"/>
</dbReference>
<feature type="domain" description="Heterokaryon incompatibility" evidence="1">
    <location>
        <begin position="69"/>
        <end position="254"/>
    </location>
</feature>
<organism evidence="2 3">
    <name type="scientific">Oidiodendron maius (strain Zn)</name>
    <dbReference type="NCBI Taxonomy" id="913774"/>
    <lineage>
        <taxon>Eukaryota</taxon>
        <taxon>Fungi</taxon>
        <taxon>Dikarya</taxon>
        <taxon>Ascomycota</taxon>
        <taxon>Pezizomycotina</taxon>
        <taxon>Leotiomycetes</taxon>
        <taxon>Leotiomycetes incertae sedis</taxon>
        <taxon>Myxotrichaceae</taxon>
        <taxon>Oidiodendron</taxon>
    </lineage>
</organism>
<reference evidence="2 3" key="1">
    <citation type="submission" date="2014-04" db="EMBL/GenBank/DDBJ databases">
        <authorList>
            <consortium name="DOE Joint Genome Institute"/>
            <person name="Kuo A."/>
            <person name="Martino E."/>
            <person name="Perotto S."/>
            <person name="Kohler A."/>
            <person name="Nagy L.G."/>
            <person name="Floudas D."/>
            <person name="Copeland A."/>
            <person name="Barry K.W."/>
            <person name="Cichocki N."/>
            <person name="Veneault-Fourrey C."/>
            <person name="LaButti K."/>
            <person name="Lindquist E.A."/>
            <person name="Lipzen A."/>
            <person name="Lundell T."/>
            <person name="Morin E."/>
            <person name="Murat C."/>
            <person name="Sun H."/>
            <person name="Tunlid A."/>
            <person name="Henrissat B."/>
            <person name="Grigoriev I.V."/>
            <person name="Hibbett D.S."/>
            <person name="Martin F."/>
            <person name="Nordberg H.P."/>
            <person name="Cantor M.N."/>
            <person name="Hua S.X."/>
        </authorList>
    </citation>
    <scope>NUCLEOTIDE SEQUENCE [LARGE SCALE GENOMIC DNA]</scope>
    <source>
        <strain evidence="2 3">Zn</strain>
    </source>
</reference>
<dbReference type="InterPro" id="IPR010730">
    <property type="entry name" value="HET"/>
</dbReference>
<reference evidence="3" key="2">
    <citation type="submission" date="2015-01" db="EMBL/GenBank/DDBJ databases">
        <title>Evolutionary Origins and Diversification of the Mycorrhizal Mutualists.</title>
        <authorList>
            <consortium name="DOE Joint Genome Institute"/>
            <consortium name="Mycorrhizal Genomics Consortium"/>
            <person name="Kohler A."/>
            <person name="Kuo A."/>
            <person name="Nagy L.G."/>
            <person name="Floudas D."/>
            <person name="Copeland A."/>
            <person name="Barry K.W."/>
            <person name="Cichocki N."/>
            <person name="Veneault-Fourrey C."/>
            <person name="LaButti K."/>
            <person name="Lindquist E.A."/>
            <person name="Lipzen A."/>
            <person name="Lundell T."/>
            <person name="Morin E."/>
            <person name="Murat C."/>
            <person name="Riley R."/>
            <person name="Ohm R."/>
            <person name="Sun H."/>
            <person name="Tunlid A."/>
            <person name="Henrissat B."/>
            <person name="Grigoriev I.V."/>
            <person name="Hibbett D.S."/>
            <person name="Martin F."/>
        </authorList>
    </citation>
    <scope>NUCLEOTIDE SEQUENCE [LARGE SCALE GENOMIC DNA]</scope>
    <source>
        <strain evidence="3">Zn</strain>
    </source>
</reference>
<dbReference type="PANTHER" id="PTHR24148:SF64">
    <property type="entry name" value="HETEROKARYON INCOMPATIBILITY DOMAIN-CONTAINING PROTEIN"/>
    <property type="match status" value="1"/>
</dbReference>
<evidence type="ECO:0000313" key="3">
    <source>
        <dbReference type="Proteomes" id="UP000054321"/>
    </source>
</evidence>
<dbReference type="OrthoDB" id="3548654at2759"/>
<dbReference type="InterPro" id="IPR052895">
    <property type="entry name" value="HetReg/Transcr_Mod"/>
</dbReference>
<accession>A0A0C3H7R7</accession>
<evidence type="ECO:0000313" key="2">
    <source>
        <dbReference type="EMBL" id="KIM99299.1"/>
    </source>
</evidence>
<dbReference type="Pfam" id="PF26639">
    <property type="entry name" value="Het-6_barrel"/>
    <property type="match status" value="1"/>
</dbReference>
<dbReference type="Proteomes" id="UP000054321">
    <property type="component" value="Unassembled WGS sequence"/>
</dbReference>
<gene>
    <name evidence="2" type="ORF">OIDMADRAFT_56447</name>
</gene>
<name>A0A0C3H7R7_OIDMZ</name>
<dbReference type="Pfam" id="PF06985">
    <property type="entry name" value="HET"/>
    <property type="match status" value="1"/>
</dbReference>
<proteinExistence type="predicted"/>
<dbReference type="EMBL" id="KN832879">
    <property type="protein sequence ID" value="KIM99299.1"/>
    <property type="molecule type" value="Genomic_DNA"/>
</dbReference>
<evidence type="ECO:0000259" key="1">
    <source>
        <dbReference type="Pfam" id="PF06985"/>
    </source>
</evidence>
<keyword evidence="3" id="KW-1185">Reference proteome</keyword>